<dbReference type="FunFam" id="1.10.510.10:FF:000571">
    <property type="entry name" value="Maternal embryonic leucine zipper kinase"/>
    <property type="match status" value="1"/>
</dbReference>
<dbReference type="Pfam" id="PF00069">
    <property type="entry name" value="Pkinase"/>
    <property type="match status" value="1"/>
</dbReference>
<dbReference type="InterPro" id="IPR000959">
    <property type="entry name" value="POLO_box_dom"/>
</dbReference>
<dbReference type="PROSITE" id="PS00108">
    <property type="entry name" value="PROTEIN_KINASE_ST"/>
    <property type="match status" value="1"/>
</dbReference>
<feature type="region of interest" description="Disordered" evidence="9">
    <location>
        <begin position="299"/>
        <end position="338"/>
    </location>
</feature>
<dbReference type="GO" id="GO:0005737">
    <property type="term" value="C:cytoplasm"/>
    <property type="evidence" value="ECO:0007669"/>
    <property type="project" value="TreeGrafter"/>
</dbReference>
<dbReference type="PROSITE" id="PS50011">
    <property type="entry name" value="PROTEIN_KINASE_DOM"/>
    <property type="match status" value="1"/>
</dbReference>
<dbReference type="CDD" id="cd14099">
    <property type="entry name" value="STKc_PLK"/>
    <property type="match status" value="1"/>
</dbReference>
<dbReference type="PROSITE" id="PS00107">
    <property type="entry name" value="PROTEIN_KINASE_ATP"/>
    <property type="match status" value="1"/>
</dbReference>
<dbReference type="FunFam" id="3.30.200.20:FF:000091">
    <property type="entry name" value="Serine/threonine-protein kinase PLK"/>
    <property type="match status" value="1"/>
</dbReference>
<dbReference type="Pfam" id="PF00659">
    <property type="entry name" value="POLO_box"/>
    <property type="match status" value="2"/>
</dbReference>
<keyword evidence="2 8" id="KW-0808">Transferase</keyword>
<keyword evidence="6 7" id="KW-0067">ATP-binding</keyword>
<dbReference type="InterPro" id="IPR011009">
    <property type="entry name" value="Kinase-like_dom_sf"/>
</dbReference>
<evidence type="ECO:0000259" key="10">
    <source>
        <dbReference type="PROSITE" id="PS50011"/>
    </source>
</evidence>
<dbReference type="InterPro" id="IPR017441">
    <property type="entry name" value="Protein_kinase_ATP_BS"/>
</dbReference>
<keyword evidence="13" id="KW-1185">Reference proteome</keyword>
<keyword evidence="5 8" id="KW-0418">Kinase</keyword>
<dbReference type="SMART" id="SM00220">
    <property type="entry name" value="S_TKc"/>
    <property type="match status" value="1"/>
</dbReference>
<evidence type="ECO:0000256" key="9">
    <source>
        <dbReference type="SAM" id="MobiDB-lite"/>
    </source>
</evidence>
<dbReference type="OrthoDB" id="408964at2759"/>
<dbReference type="InterPro" id="IPR033695">
    <property type="entry name" value="POLO_box_2"/>
</dbReference>
<dbReference type="GO" id="GO:0000922">
    <property type="term" value="C:spindle pole"/>
    <property type="evidence" value="ECO:0007669"/>
    <property type="project" value="TreeGrafter"/>
</dbReference>
<proteinExistence type="inferred from homology"/>
<comment type="catalytic activity">
    <reaction evidence="8">
        <text>L-threonyl-[protein] + ATP = O-phospho-L-threonyl-[protein] + ADP + H(+)</text>
        <dbReference type="Rhea" id="RHEA:46608"/>
        <dbReference type="Rhea" id="RHEA-COMP:11060"/>
        <dbReference type="Rhea" id="RHEA-COMP:11605"/>
        <dbReference type="ChEBI" id="CHEBI:15378"/>
        <dbReference type="ChEBI" id="CHEBI:30013"/>
        <dbReference type="ChEBI" id="CHEBI:30616"/>
        <dbReference type="ChEBI" id="CHEBI:61977"/>
        <dbReference type="ChEBI" id="CHEBI:456216"/>
        <dbReference type="EC" id="2.7.11.21"/>
    </reaction>
</comment>
<dbReference type="Proteomes" id="UP000274922">
    <property type="component" value="Unassembled WGS sequence"/>
</dbReference>
<feature type="non-terminal residue" evidence="12">
    <location>
        <position position="723"/>
    </location>
</feature>
<dbReference type="GO" id="GO:0007052">
    <property type="term" value="P:mitotic spindle organization"/>
    <property type="evidence" value="ECO:0007669"/>
    <property type="project" value="TreeGrafter"/>
</dbReference>
<dbReference type="CDD" id="cd13117">
    <property type="entry name" value="POLO_box_2"/>
    <property type="match status" value="1"/>
</dbReference>
<name>A0A4P9X9F4_9FUNG</name>
<accession>A0A4P9X9F4</accession>
<dbReference type="InterPro" id="IPR000719">
    <property type="entry name" value="Prot_kinase_dom"/>
</dbReference>
<dbReference type="PROSITE" id="PS50078">
    <property type="entry name" value="POLO_BOX"/>
    <property type="match status" value="2"/>
</dbReference>
<gene>
    <name evidence="12" type="ORF">CXG81DRAFT_1571</name>
</gene>
<evidence type="ECO:0000313" key="12">
    <source>
        <dbReference type="EMBL" id="RKP01922.1"/>
    </source>
</evidence>
<dbReference type="FunFam" id="3.30.1120.30:FF:000005">
    <property type="entry name" value="Serine/threonine-protein kinase"/>
    <property type="match status" value="1"/>
</dbReference>
<feature type="non-terminal residue" evidence="12">
    <location>
        <position position="1"/>
    </location>
</feature>
<dbReference type="InterPro" id="IPR036947">
    <property type="entry name" value="POLO_box_dom_sf"/>
</dbReference>
<dbReference type="AlphaFoldDB" id="A0A4P9X9F4"/>
<dbReference type="GO" id="GO:0005634">
    <property type="term" value="C:nucleus"/>
    <property type="evidence" value="ECO:0007669"/>
    <property type="project" value="TreeGrafter"/>
</dbReference>
<keyword evidence="1 8" id="KW-0723">Serine/threonine-protein kinase</keyword>
<evidence type="ECO:0000256" key="2">
    <source>
        <dbReference type="ARBA" id="ARBA00022679"/>
    </source>
</evidence>
<evidence type="ECO:0000313" key="13">
    <source>
        <dbReference type="Proteomes" id="UP000274922"/>
    </source>
</evidence>
<evidence type="ECO:0000256" key="8">
    <source>
        <dbReference type="RuleBase" id="RU361162"/>
    </source>
</evidence>
<dbReference type="EC" id="2.7.11.21" evidence="8"/>
<dbReference type="SUPFAM" id="SSF82615">
    <property type="entry name" value="Polo-box domain"/>
    <property type="match status" value="2"/>
</dbReference>
<feature type="region of interest" description="Disordered" evidence="9">
    <location>
        <begin position="406"/>
        <end position="445"/>
    </location>
</feature>
<dbReference type="STRING" id="1555241.A0A4P9X9F4"/>
<evidence type="ECO:0000256" key="7">
    <source>
        <dbReference type="PROSITE-ProRule" id="PRU10141"/>
    </source>
</evidence>
<sequence length="723" mass="78040">PPPPEVLHDRKQKQTYARLGLLGEGGFARCYEIVNPAGKHMAAKVISKASLKTQKARSKLVAEVRIHQGLNHPGVVRYHHAFEDDANVYIVLELCTNRTFVDLLKKRKRLNELEVRFWMWQLLAGVKYLHDNHIIHRDLKLGNLFLTEDLSMRIGDFGLAASIKHDGERKKTICGTPNYIAPEVLFDTQNGHSYEVDIWSLGVIMYTMLIGRPPFQTKIVKAIYKKIKENSYEFPPQITLSPEARGMITSLLHSKPECRPNIASLFRHPFFTNEPIPKTMPLAVLSRPITIHQREQLMGRSHASGGGVDAAAAAGGDADPTPPLSAAPPLSGSDRPGLPEMWIKHRAELAAPTHPPLAAVGKTASSPAASRGLEADLASAAKPVLLSRATTGSVAATGSTAAAAAAARRDGSSDKGSFDTGSSGSGHSQRQDAARRGFPPGPHDAVTDEAAAAALKGSVPAGGSAPSAASLASSAMDRIRNFVHGHTGAASTASAAAAAAAAAPTTAPSAISTAALVAPVTTINAVEAAGPDTPGNFITKWIDYSNKYGLGYQLRNGSTGVYFNDSTTITLAANNHNFEYLFYETQPSSQRAVLVRQSHTLTHFPPELQKKVTLLKHFQSYMYENLYRACDPADDASESSAATTRLDFLTKYLRTKQGVIFRLSNQVLQLNLFDHTKVVLGDGARCVTYVDKNRTLRTQPLIAFLEEGDPAVLERLAYARDVI</sequence>
<feature type="domain" description="Protein kinase" evidence="10">
    <location>
        <begin position="16"/>
        <end position="271"/>
    </location>
</feature>
<dbReference type="GO" id="GO:0000776">
    <property type="term" value="C:kinetochore"/>
    <property type="evidence" value="ECO:0007669"/>
    <property type="project" value="TreeGrafter"/>
</dbReference>
<keyword evidence="3" id="KW-0677">Repeat</keyword>
<evidence type="ECO:0000256" key="5">
    <source>
        <dbReference type="ARBA" id="ARBA00022777"/>
    </source>
</evidence>
<evidence type="ECO:0000256" key="1">
    <source>
        <dbReference type="ARBA" id="ARBA00022527"/>
    </source>
</evidence>
<dbReference type="EMBL" id="ML014157">
    <property type="protein sequence ID" value="RKP01922.1"/>
    <property type="molecule type" value="Genomic_DNA"/>
</dbReference>
<evidence type="ECO:0000256" key="3">
    <source>
        <dbReference type="ARBA" id="ARBA00022737"/>
    </source>
</evidence>
<dbReference type="PANTHER" id="PTHR24345:SF0">
    <property type="entry name" value="CELL CYCLE SERINE_THREONINE-PROTEIN KINASE CDC5_MSD2"/>
    <property type="match status" value="1"/>
</dbReference>
<dbReference type="CDD" id="cd13118">
    <property type="entry name" value="POLO_box_1"/>
    <property type="match status" value="1"/>
</dbReference>
<feature type="compositionally biased region" description="Low complexity" evidence="9">
    <location>
        <begin position="309"/>
        <end position="319"/>
    </location>
</feature>
<dbReference type="Gene3D" id="3.30.200.20">
    <property type="entry name" value="Phosphorylase Kinase, domain 1"/>
    <property type="match status" value="1"/>
</dbReference>
<evidence type="ECO:0000259" key="11">
    <source>
        <dbReference type="PROSITE" id="PS50078"/>
    </source>
</evidence>
<evidence type="ECO:0000256" key="6">
    <source>
        <dbReference type="ARBA" id="ARBA00022840"/>
    </source>
</evidence>
<dbReference type="Gene3D" id="3.30.1120.30">
    <property type="entry name" value="POLO box domain"/>
    <property type="match status" value="2"/>
</dbReference>
<dbReference type="SUPFAM" id="SSF56112">
    <property type="entry name" value="Protein kinase-like (PK-like)"/>
    <property type="match status" value="1"/>
</dbReference>
<dbReference type="GO" id="GO:0005816">
    <property type="term" value="C:spindle pole body"/>
    <property type="evidence" value="ECO:0007669"/>
    <property type="project" value="TreeGrafter"/>
</dbReference>
<feature type="domain" description="POLO box" evidence="11">
    <location>
        <begin position="537"/>
        <end position="624"/>
    </location>
</feature>
<dbReference type="GO" id="GO:0005524">
    <property type="term" value="F:ATP binding"/>
    <property type="evidence" value="ECO:0007669"/>
    <property type="project" value="UniProtKB-UniRule"/>
</dbReference>
<comment type="similarity">
    <text evidence="8">Belongs to the protein kinase superfamily. Ser/Thr protein kinase family. CDC5/Polo subfamily.</text>
</comment>
<evidence type="ECO:0000256" key="4">
    <source>
        <dbReference type="ARBA" id="ARBA00022741"/>
    </source>
</evidence>
<reference evidence="13" key="1">
    <citation type="journal article" date="2018" name="Nat. Microbiol.">
        <title>Leveraging single-cell genomics to expand the fungal tree of life.</title>
        <authorList>
            <person name="Ahrendt S.R."/>
            <person name="Quandt C.A."/>
            <person name="Ciobanu D."/>
            <person name="Clum A."/>
            <person name="Salamov A."/>
            <person name="Andreopoulos B."/>
            <person name="Cheng J.F."/>
            <person name="Woyke T."/>
            <person name="Pelin A."/>
            <person name="Henrissat B."/>
            <person name="Reynolds N.K."/>
            <person name="Benny G.L."/>
            <person name="Smith M.E."/>
            <person name="James T.Y."/>
            <person name="Grigoriev I.V."/>
        </authorList>
    </citation>
    <scope>NUCLEOTIDE SEQUENCE [LARGE SCALE GENOMIC DNA]</scope>
    <source>
        <strain evidence="13">ATCC 52028</strain>
    </source>
</reference>
<feature type="domain" description="POLO box" evidence="11">
    <location>
        <begin position="648"/>
        <end position="723"/>
    </location>
</feature>
<dbReference type="PANTHER" id="PTHR24345">
    <property type="entry name" value="SERINE/THREONINE-PROTEIN KINASE PLK"/>
    <property type="match status" value="1"/>
</dbReference>
<keyword evidence="4 7" id="KW-0547">Nucleotide-binding</keyword>
<dbReference type="InterPro" id="IPR033701">
    <property type="entry name" value="POLO_box_1"/>
</dbReference>
<organism evidence="12 13">
    <name type="scientific">Caulochytrium protostelioides</name>
    <dbReference type="NCBI Taxonomy" id="1555241"/>
    <lineage>
        <taxon>Eukaryota</taxon>
        <taxon>Fungi</taxon>
        <taxon>Fungi incertae sedis</taxon>
        <taxon>Chytridiomycota</taxon>
        <taxon>Chytridiomycota incertae sedis</taxon>
        <taxon>Chytridiomycetes</taxon>
        <taxon>Caulochytriales</taxon>
        <taxon>Caulochytriaceae</taxon>
        <taxon>Caulochytrium</taxon>
    </lineage>
</organism>
<dbReference type="GO" id="GO:0004674">
    <property type="term" value="F:protein serine/threonine kinase activity"/>
    <property type="evidence" value="ECO:0007669"/>
    <property type="project" value="UniProtKB-KW"/>
</dbReference>
<dbReference type="InterPro" id="IPR008271">
    <property type="entry name" value="Ser/Thr_kinase_AS"/>
</dbReference>
<feature type="binding site" evidence="7">
    <location>
        <position position="44"/>
    </location>
    <ligand>
        <name>ATP</name>
        <dbReference type="ChEBI" id="CHEBI:30616"/>
    </ligand>
</feature>
<feature type="compositionally biased region" description="Basic and acidic residues" evidence="9">
    <location>
        <begin position="407"/>
        <end position="417"/>
    </location>
</feature>
<feature type="compositionally biased region" description="Polar residues" evidence="9">
    <location>
        <begin position="419"/>
        <end position="428"/>
    </location>
</feature>
<dbReference type="Gene3D" id="1.10.510.10">
    <property type="entry name" value="Transferase(Phosphotransferase) domain 1"/>
    <property type="match status" value="1"/>
</dbReference>
<protein>
    <recommendedName>
        <fullName evidence="8">Serine/threonine-protein kinase</fullName>
        <ecNumber evidence="8">2.7.11.21</ecNumber>
    </recommendedName>
</protein>